<evidence type="ECO:0000313" key="5">
    <source>
        <dbReference type="Proteomes" id="UP000010367"/>
    </source>
</evidence>
<dbReference type="InterPro" id="IPR001680">
    <property type="entry name" value="WD40_rpt"/>
</dbReference>
<feature type="repeat" description="WD" evidence="3">
    <location>
        <begin position="134"/>
        <end position="175"/>
    </location>
</feature>
<dbReference type="PROSITE" id="PS50082">
    <property type="entry name" value="WD_REPEATS_2"/>
    <property type="match status" value="6"/>
</dbReference>
<evidence type="ECO:0000256" key="3">
    <source>
        <dbReference type="PROSITE-ProRule" id="PRU00221"/>
    </source>
</evidence>
<dbReference type="EMBL" id="CP003607">
    <property type="protein sequence ID" value="AFY81322.1"/>
    <property type="molecule type" value="Genomic_DNA"/>
</dbReference>
<sequence length="395" mass="43461">MERFRLKNPVLTQGLIPRLLAYLPALPLLLGTALFPLGEITRATPQPRMPDPSSVQSSLSWGTLSNSRIQGQDDRPIPLSWNNPELFLAIEGESATIQSLAFSPDGRFIALGGGRNDPRIEIWDLQQEKRIHHWKTYQNRVLALTFSPDGNTLVSSGDGGAIEIWDVQEGKLLHQFLEHRSNVLSLAISPDGRNLVSGGLDGIRFWDLRDRQLIQVLLNLQPIYSVAFRGDGQLIAAGTHEGNVILWPVIPGEGIAIVGNPLATSFQHDRGITTLDFTPDGNRLISGSFDATIKCWDLVNRELVYTLVDHPSWIKSLKINPNGQLFASASRDGIRFWNLETGEAVGFISSESDWAQAIAWYPDGLTLATGGLDRIVNLWRGGMGPNEDAIASPNP</sequence>
<evidence type="ECO:0000256" key="1">
    <source>
        <dbReference type="ARBA" id="ARBA00022574"/>
    </source>
</evidence>
<reference evidence="4 5" key="1">
    <citation type="submission" date="2012-06" db="EMBL/GenBank/DDBJ databases">
        <title>Finished chromosome of genome of Oscillatoria acuminata PCC 6304.</title>
        <authorList>
            <consortium name="US DOE Joint Genome Institute"/>
            <person name="Gugger M."/>
            <person name="Coursin T."/>
            <person name="Rippka R."/>
            <person name="Tandeau De Marsac N."/>
            <person name="Huntemann M."/>
            <person name="Wei C.-L."/>
            <person name="Han J."/>
            <person name="Detter J.C."/>
            <person name="Han C."/>
            <person name="Tapia R."/>
            <person name="Davenport K."/>
            <person name="Daligault H."/>
            <person name="Erkkila T."/>
            <person name="Gu W."/>
            <person name="Munk A.C.C."/>
            <person name="Teshima H."/>
            <person name="Xu Y."/>
            <person name="Chain P."/>
            <person name="Chen A."/>
            <person name="Krypides N."/>
            <person name="Mavromatis K."/>
            <person name="Markowitz V."/>
            <person name="Szeto E."/>
            <person name="Ivanova N."/>
            <person name="Mikhailova N."/>
            <person name="Ovchinnikova G."/>
            <person name="Pagani I."/>
            <person name="Pati A."/>
            <person name="Goodwin L."/>
            <person name="Peters L."/>
            <person name="Pitluck S."/>
            <person name="Woyke T."/>
            <person name="Kerfeld C."/>
        </authorList>
    </citation>
    <scope>NUCLEOTIDE SEQUENCE [LARGE SCALE GENOMIC DNA]</scope>
    <source>
        <strain evidence="4 5">PCC 6304</strain>
    </source>
</reference>
<dbReference type="Gene3D" id="2.130.10.10">
    <property type="entry name" value="YVTN repeat-like/Quinoprotein amine dehydrogenase"/>
    <property type="match status" value="2"/>
</dbReference>
<dbReference type="InterPro" id="IPR036322">
    <property type="entry name" value="WD40_repeat_dom_sf"/>
</dbReference>
<dbReference type="PROSITE" id="PS50294">
    <property type="entry name" value="WD_REPEATS_REGION"/>
    <property type="match status" value="3"/>
</dbReference>
<accession>K9TEP5</accession>
<dbReference type="InterPro" id="IPR020472">
    <property type="entry name" value="WD40_PAC1"/>
</dbReference>
<dbReference type="HOGENOM" id="CLU_000288_57_33_3"/>
<keyword evidence="2" id="KW-0677">Repeat</keyword>
<dbReference type="PANTHER" id="PTHR19848">
    <property type="entry name" value="WD40 REPEAT PROTEIN"/>
    <property type="match status" value="1"/>
</dbReference>
<gene>
    <name evidence="4" type="ORF">Oscil6304_1625</name>
</gene>
<dbReference type="InterPro" id="IPR015943">
    <property type="entry name" value="WD40/YVTN_repeat-like_dom_sf"/>
</dbReference>
<dbReference type="SUPFAM" id="SSF50978">
    <property type="entry name" value="WD40 repeat-like"/>
    <property type="match status" value="1"/>
</dbReference>
<feature type="repeat" description="WD" evidence="3">
    <location>
        <begin position="265"/>
        <end position="306"/>
    </location>
</feature>
<feature type="repeat" description="WD" evidence="3">
    <location>
        <begin position="90"/>
        <end position="133"/>
    </location>
</feature>
<evidence type="ECO:0000313" key="4">
    <source>
        <dbReference type="EMBL" id="AFY81322.1"/>
    </source>
</evidence>
<dbReference type="Pfam" id="PF00400">
    <property type="entry name" value="WD40"/>
    <property type="match status" value="7"/>
</dbReference>
<dbReference type="KEGG" id="oac:Oscil6304_1625"/>
<dbReference type="PRINTS" id="PR00320">
    <property type="entry name" value="GPROTEINBRPT"/>
</dbReference>
<dbReference type="AlphaFoldDB" id="K9TEP5"/>
<dbReference type="PROSITE" id="PS00678">
    <property type="entry name" value="WD_REPEATS_1"/>
    <property type="match status" value="1"/>
</dbReference>
<name>K9TEP5_9CYAN</name>
<protein>
    <submittedName>
        <fullName evidence="4">WD40 repeat-containing protein</fullName>
    </submittedName>
</protein>
<feature type="repeat" description="WD" evidence="3">
    <location>
        <begin position="307"/>
        <end position="347"/>
    </location>
</feature>
<dbReference type="PANTHER" id="PTHR19848:SF8">
    <property type="entry name" value="F-BOX AND WD REPEAT DOMAIN CONTAINING 7"/>
    <property type="match status" value="1"/>
</dbReference>
<organism evidence="4 5">
    <name type="scientific">Oscillatoria acuminata PCC 6304</name>
    <dbReference type="NCBI Taxonomy" id="56110"/>
    <lineage>
        <taxon>Bacteria</taxon>
        <taxon>Bacillati</taxon>
        <taxon>Cyanobacteriota</taxon>
        <taxon>Cyanophyceae</taxon>
        <taxon>Oscillatoriophycideae</taxon>
        <taxon>Oscillatoriales</taxon>
        <taxon>Oscillatoriaceae</taxon>
        <taxon>Oscillatoria</taxon>
    </lineage>
</organism>
<dbReference type="OrthoDB" id="422888at2"/>
<feature type="repeat" description="WD" evidence="3">
    <location>
        <begin position="348"/>
        <end position="379"/>
    </location>
</feature>
<keyword evidence="5" id="KW-1185">Reference proteome</keyword>
<dbReference type="InterPro" id="IPR019775">
    <property type="entry name" value="WD40_repeat_CS"/>
</dbReference>
<dbReference type="CDD" id="cd00200">
    <property type="entry name" value="WD40"/>
    <property type="match status" value="1"/>
</dbReference>
<dbReference type="RefSeq" id="WP_015147967.1">
    <property type="nucleotide sequence ID" value="NC_019693.1"/>
</dbReference>
<dbReference type="eggNOG" id="COG2319">
    <property type="taxonomic scope" value="Bacteria"/>
</dbReference>
<dbReference type="InParanoid" id="K9TEP5"/>
<dbReference type="STRING" id="56110.Oscil6304_1625"/>
<dbReference type="Proteomes" id="UP000010367">
    <property type="component" value="Chromosome"/>
</dbReference>
<feature type="repeat" description="WD" evidence="3">
    <location>
        <begin position="176"/>
        <end position="216"/>
    </location>
</feature>
<keyword evidence="1 3" id="KW-0853">WD repeat</keyword>
<evidence type="ECO:0000256" key="2">
    <source>
        <dbReference type="ARBA" id="ARBA00022737"/>
    </source>
</evidence>
<dbReference type="SMART" id="SM00320">
    <property type="entry name" value="WD40"/>
    <property type="match status" value="7"/>
</dbReference>
<proteinExistence type="predicted"/>